<proteinExistence type="predicted"/>
<feature type="region of interest" description="Disordered" evidence="1">
    <location>
        <begin position="1"/>
        <end position="20"/>
    </location>
</feature>
<evidence type="ECO:0000256" key="1">
    <source>
        <dbReference type="SAM" id="MobiDB-lite"/>
    </source>
</evidence>
<evidence type="ECO:0000313" key="4">
    <source>
        <dbReference type="EMBL" id="PJJ65483.1"/>
    </source>
</evidence>
<dbReference type="Proteomes" id="UP000230161">
    <property type="component" value="Unassembled WGS sequence"/>
</dbReference>
<evidence type="ECO:0000259" key="3">
    <source>
        <dbReference type="Pfam" id="PF14581"/>
    </source>
</evidence>
<organism evidence="4 5">
    <name type="scientific">Compostimonas suwonensis</name>
    <dbReference type="NCBI Taxonomy" id="1048394"/>
    <lineage>
        <taxon>Bacteria</taxon>
        <taxon>Bacillati</taxon>
        <taxon>Actinomycetota</taxon>
        <taxon>Actinomycetes</taxon>
        <taxon>Micrococcales</taxon>
        <taxon>Microbacteriaceae</taxon>
        <taxon>Compostimonas</taxon>
    </lineage>
</organism>
<name>A0A2M9C4N0_9MICO</name>
<evidence type="ECO:0000259" key="2">
    <source>
        <dbReference type="Pfam" id="PF07179"/>
    </source>
</evidence>
<dbReference type="Pfam" id="PF07179">
    <property type="entry name" value="SseB"/>
    <property type="match status" value="1"/>
</dbReference>
<dbReference type="EMBL" id="PGFB01000001">
    <property type="protein sequence ID" value="PJJ65483.1"/>
    <property type="molecule type" value="Genomic_DNA"/>
</dbReference>
<dbReference type="AlphaFoldDB" id="A0A2M9C4N0"/>
<dbReference type="InterPro" id="IPR009839">
    <property type="entry name" value="SseB_N"/>
</dbReference>
<feature type="region of interest" description="Disordered" evidence="1">
    <location>
        <begin position="271"/>
        <end position="310"/>
    </location>
</feature>
<feature type="domain" description="SseB protein N-terminal" evidence="2">
    <location>
        <begin position="22"/>
        <end position="137"/>
    </location>
</feature>
<sequence>MGRMSDEPVSGEQSGGFPHNDLEGTLAAAYRGEVPVDDVIAALLDAPVWVPFGGDEGLLTGDFDENDPPGLLILDHDGHEVVPVYTSVELFAASFPDRRAINPPAARDFLEQLPPPIGASVNAGQEISLVMPHHAVREALGLSPDLEVGQPGESIPGVNPIEPGTRIRVGEPPTEPAELVSTVAAALRAVPPAVSARRAWVQIGELPPVLLIEVELVENGEDDRRAVVEAINSALRGTDPGFGVEITFARTGPAGLTWLVNHVGPFYGAGSPGDGTSPTTAAPAGGAGADDGAAGTAGTAGASGADGSHG</sequence>
<reference evidence="4 5" key="1">
    <citation type="submission" date="2017-11" db="EMBL/GenBank/DDBJ databases">
        <title>Genomic Encyclopedia of Archaeal and Bacterial Type Strains, Phase II (KMG-II): From Individual Species to Whole Genera.</title>
        <authorList>
            <person name="Goeker M."/>
        </authorList>
    </citation>
    <scope>NUCLEOTIDE SEQUENCE [LARGE SCALE GENOMIC DNA]</scope>
    <source>
        <strain evidence="4 5">DSM 25625</strain>
    </source>
</reference>
<comment type="caution">
    <text evidence="4">The sequence shown here is derived from an EMBL/GenBank/DDBJ whole genome shotgun (WGS) entry which is preliminary data.</text>
</comment>
<evidence type="ECO:0000313" key="5">
    <source>
        <dbReference type="Proteomes" id="UP000230161"/>
    </source>
</evidence>
<accession>A0A2M9C4N0</accession>
<dbReference type="Pfam" id="PF14581">
    <property type="entry name" value="SseB_C"/>
    <property type="match status" value="1"/>
</dbReference>
<protein>
    <submittedName>
        <fullName evidence="4">Type III secretion system (T3SS) SseB-like protein</fullName>
    </submittedName>
</protein>
<gene>
    <name evidence="4" type="ORF">CLV54_0516</name>
</gene>
<feature type="domain" description="SseB protein C-terminal" evidence="3">
    <location>
        <begin position="162"/>
        <end position="267"/>
    </location>
</feature>
<keyword evidence="5" id="KW-1185">Reference proteome</keyword>
<dbReference type="InterPro" id="IPR027945">
    <property type="entry name" value="SseB_C"/>
</dbReference>
<feature type="compositionally biased region" description="Low complexity" evidence="1">
    <location>
        <begin position="274"/>
        <end position="310"/>
    </location>
</feature>